<dbReference type="Proteomes" id="UP000663341">
    <property type="component" value="Segment"/>
</dbReference>
<gene>
    <name evidence="1" type="ORF">CPT_Sitrop_065</name>
</gene>
<proteinExistence type="predicted"/>
<evidence type="ECO:0000313" key="2">
    <source>
        <dbReference type="Proteomes" id="UP000663341"/>
    </source>
</evidence>
<reference evidence="1" key="1">
    <citation type="submission" date="2020-07" db="EMBL/GenBank/DDBJ databases">
        <title>Complete genome sequence of Streptomyces phage Sitrop.</title>
        <authorList>
            <person name="Portillo V.H."/>
            <person name="Diaz H."/>
            <person name="Clark J.D."/>
            <person name="Hernandez I."/>
            <person name="Liu M."/>
            <person name="Burrowes B."/>
        </authorList>
    </citation>
    <scope>NUCLEOTIDE SEQUENCE</scope>
</reference>
<organism evidence="1 2">
    <name type="scientific">Streptomyces phage Sitrop</name>
    <dbReference type="NCBI Taxonomy" id="2767587"/>
    <lineage>
        <taxon>Viruses</taxon>
        <taxon>Duplodnaviria</taxon>
        <taxon>Heunggongvirae</taxon>
        <taxon>Uroviricota</taxon>
        <taxon>Caudoviricetes</taxon>
        <taxon>Arquatrovirinae</taxon>
        <taxon>Camvirus</taxon>
        <taxon>Camvirus sitrop</taxon>
    </lineage>
</organism>
<protein>
    <submittedName>
        <fullName evidence="1">Uncharacterized protein</fullName>
    </submittedName>
</protein>
<accession>A0A873WEP3</accession>
<dbReference type="EMBL" id="MT701598">
    <property type="protein sequence ID" value="QPB09979.1"/>
    <property type="molecule type" value="Genomic_DNA"/>
</dbReference>
<name>A0A873WEP3_9CAUD</name>
<keyword evidence="2" id="KW-1185">Reference proteome</keyword>
<evidence type="ECO:0000313" key="1">
    <source>
        <dbReference type="EMBL" id="QPB09979.1"/>
    </source>
</evidence>
<sequence length="137" mass="15256">MSTKVANTVTDENVQDIIDTASYGGITYWATQPTQAEFDALPEGKDYTIVEGVEEPPFLGGERTVEAVHYLSKDQIREAYAKLVDLDQRFVNREIHGYIIDSWMNRTERDGIDCGDIDATAADVIVQIACFGEVIYG</sequence>